<evidence type="ECO:0008006" key="2">
    <source>
        <dbReference type="Google" id="ProtNLM"/>
    </source>
</evidence>
<dbReference type="InterPro" id="IPR009367">
    <property type="entry name" value="Elm1-like"/>
</dbReference>
<protein>
    <recommendedName>
        <fullName evidence="2">Nucleoside-diphosphate sugar epimerase</fullName>
    </recommendedName>
</protein>
<organism evidence="1">
    <name type="scientific">marine metagenome</name>
    <dbReference type="NCBI Taxonomy" id="408172"/>
    <lineage>
        <taxon>unclassified sequences</taxon>
        <taxon>metagenomes</taxon>
        <taxon>ecological metagenomes</taxon>
    </lineage>
</organism>
<accession>A0A381SAQ7</accession>
<proteinExistence type="predicted"/>
<name>A0A381SAQ7_9ZZZZ</name>
<dbReference type="EMBL" id="UINC01002794">
    <property type="protein sequence ID" value="SVA00371.1"/>
    <property type="molecule type" value="Genomic_DNA"/>
</dbReference>
<evidence type="ECO:0000313" key="1">
    <source>
        <dbReference type="EMBL" id="SVA00371.1"/>
    </source>
</evidence>
<dbReference type="AlphaFoldDB" id="A0A381SAQ7"/>
<gene>
    <name evidence="1" type="ORF">METZ01_LOCUS53225</name>
</gene>
<reference evidence="1" key="1">
    <citation type="submission" date="2018-05" db="EMBL/GenBank/DDBJ databases">
        <authorList>
            <person name="Lanie J.A."/>
            <person name="Ng W.-L."/>
            <person name="Kazmierczak K.M."/>
            <person name="Andrzejewski T.M."/>
            <person name="Davidsen T.M."/>
            <person name="Wayne K.J."/>
            <person name="Tettelin H."/>
            <person name="Glass J.I."/>
            <person name="Rusch D."/>
            <person name="Podicherti R."/>
            <person name="Tsui H.-C.T."/>
            <person name="Winkler M.E."/>
        </authorList>
    </citation>
    <scope>NUCLEOTIDE SEQUENCE</scope>
</reference>
<dbReference type="Pfam" id="PF06258">
    <property type="entry name" value="Mito_fiss_Elm1"/>
    <property type="match status" value="1"/>
</dbReference>
<sequence>MAEILTRPTNSTQGTLHVWRFVDGKLGHEKQTLGLTQALAEKIAVDVRDFDVRTSNTWGAEIKARLQKRTHAHCRPDLIVGAGHATHWPMLMTRLFCGGRTVLLMSPSLPAGLFDLVFAPHHDRRRGANNVIETLGVIGPTHQSEKDSNAGLILLGGVNRHFEWRDDEVFFQVEAVMRANPELNWTICDSRRTPSSMSSTLGSLTDGMFTRWQDAAPDFLESRLPTATQVWVTADSVSMLYEALSAGAVVGVMELPLKRPKRSNKLVRGLLKLHENGQIHLSHESPRMPVKAVTSTTMSESRRCADIVLERLFFLA</sequence>